<evidence type="ECO:0000313" key="1">
    <source>
        <dbReference type="EMBL" id="NLS11958.1"/>
    </source>
</evidence>
<keyword evidence="2" id="KW-1185">Reference proteome</keyword>
<proteinExistence type="predicted"/>
<dbReference type="RefSeq" id="WP_168835048.1">
    <property type="nucleotide sequence ID" value="NZ_JABAIK010000002.1"/>
</dbReference>
<comment type="caution">
    <text evidence="1">The sequence shown here is derived from an EMBL/GenBank/DDBJ whole genome shotgun (WGS) entry which is preliminary data.</text>
</comment>
<sequence length="108" mass="11832">MTTYPNLAANLPLAQAIDQVSEQLEATSMKALISGALASTFEKQSHDIDALLAAYTSGEIDKQTLMMELEREKQIAEIELLSWQIAAKAQVQQVVNQVFSLVEKAVLP</sequence>
<protein>
    <submittedName>
        <fullName evidence="1">Uncharacterized protein</fullName>
    </submittedName>
</protein>
<dbReference type="Proteomes" id="UP000535589">
    <property type="component" value="Unassembled WGS sequence"/>
</dbReference>
<accession>A0A7X8TNF3</accession>
<organism evidence="1 2">
    <name type="scientific">Vibrio agarilyticus</name>
    <dbReference type="NCBI Taxonomy" id="2726741"/>
    <lineage>
        <taxon>Bacteria</taxon>
        <taxon>Pseudomonadati</taxon>
        <taxon>Pseudomonadota</taxon>
        <taxon>Gammaproteobacteria</taxon>
        <taxon>Vibrionales</taxon>
        <taxon>Vibrionaceae</taxon>
        <taxon>Vibrio</taxon>
    </lineage>
</organism>
<reference evidence="1 2" key="1">
    <citation type="submission" date="2020-04" db="EMBL/GenBank/DDBJ databases">
        <title>Vibrio sp. SM6, a novel species isolated from seawater.</title>
        <authorList>
            <person name="Wang X."/>
        </authorList>
    </citation>
    <scope>NUCLEOTIDE SEQUENCE [LARGE SCALE GENOMIC DNA]</scope>
    <source>
        <strain evidence="1 2">SM6</strain>
    </source>
</reference>
<name>A0A7X8TNF3_9VIBR</name>
<dbReference type="AlphaFoldDB" id="A0A7X8TNF3"/>
<evidence type="ECO:0000313" key="2">
    <source>
        <dbReference type="Proteomes" id="UP000535589"/>
    </source>
</evidence>
<gene>
    <name evidence="1" type="ORF">HGP28_03515</name>
</gene>
<dbReference type="EMBL" id="JABAIK010000002">
    <property type="protein sequence ID" value="NLS11958.1"/>
    <property type="molecule type" value="Genomic_DNA"/>
</dbReference>